<sequence>MRMFAFIVTFIMAYCNISAQTEKETVFVNFDIDSNEKCTIDVEGKGYLQVKKYRKTMLQDKVRYLICDQKFDLMDKSCVVMDSTKIKTLHLSELDYLLKKKHEGILRQNPFNAIFLIEKIHENKFAKHKVYWTDEWSEVD</sequence>
<protein>
    <submittedName>
        <fullName evidence="1">Uncharacterized protein</fullName>
    </submittedName>
</protein>
<dbReference type="Proteomes" id="UP001595841">
    <property type="component" value="Unassembled WGS sequence"/>
</dbReference>
<gene>
    <name evidence="1" type="ORF">ACFOWS_16345</name>
</gene>
<dbReference type="RefSeq" id="WP_379766880.1">
    <property type="nucleotide sequence ID" value="NZ_JBHSCL010000009.1"/>
</dbReference>
<proteinExistence type="predicted"/>
<evidence type="ECO:0000313" key="2">
    <source>
        <dbReference type="Proteomes" id="UP001595841"/>
    </source>
</evidence>
<comment type="caution">
    <text evidence="1">The sequence shown here is derived from an EMBL/GenBank/DDBJ whole genome shotgun (WGS) entry which is preliminary data.</text>
</comment>
<accession>A0ABV8PR76</accession>
<reference evidence="2" key="1">
    <citation type="journal article" date="2019" name="Int. J. Syst. Evol. Microbiol.">
        <title>The Global Catalogue of Microorganisms (GCM) 10K type strain sequencing project: providing services to taxonomists for standard genome sequencing and annotation.</title>
        <authorList>
            <consortium name="The Broad Institute Genomics Platform"/>
            <consortium name="The Broad Institute Genome Sequencing Center for Infectious Disease"/>
            <person name="Wu L."/>
            <person name="Ma J."/>
        </authorList>
    </citation>
    <scope>NUCLEOTIDE SEQUENCE [LARGE SCALE GENOMIC DNA]</scope>
    <source>
        <strain evidence="2">CGMCC 1.15774</strain>
    </source>
</reference>
<dbReference type="EMBL" id="JBHSCL010000009">
    <property type="protein sequence ID" value="MFC4221725.1"/>
    <property type="molecule type" value="Genomic_DNA"/>
</dbReference>
<name>A0ABV8PR76_9FLAO</name>
<evidence type="ECO:0000313" key="1">
    <source>
        <dbReference type="EMBL" id="MFC4221725.1"/>
    </source>
</evidence>
<organism evidence="1 2">
    <name type="scientific">Flagellimonas marina</name>
    <dbReference type="NCBI Taxonomy" id="1775168"/>
    <lineage>
        <taxon>Bacteria</taxon>
        <taxon>Pseudomonadati</taxon>
        <taxon>Bacteroidota</taxon>
        <taxon>Flavobacteriia</taxon>
        <taxon>Flavobacteriales</taxon>
        <taxon>Flavobacteriaceae</taxon>
        <taxon>Flagellimonas</taxon>
    </lineage>
</organism>
<keyword evidence="2" id="KW-1185">Reference proteome</keyword>